<evidence type="ECO:0000256" key="4">
    <source>
        <dbReference type="ARBA" id="ARBA00022771"/>
    </source>
</evidence>
<dbReference type="PANTHER" id="PTHR10032">
    <property type="entry name" value="ZINC FINGER PROTEIN WITH KRAB AND SCAN DOMAINS"/>
    <property type="match status" value="1"/>
</dbReference>
<sequence>MALRNVEEAGVRCKRVDDVIAEEDVSDRVTPIAHDSRKHDVHCEDPNPGLAHRLGGGEDSDDGGGGEHHHHHDDDDYYSSRSSSPPGPLMRKMKICNDDDDEPEDLSRGNNSNATGLQPIEPEISLRPSDARLPPLAPWRPVVAQRSNKDFRGGGGAGPSAGARRPPHAATALAKMYESMRRGSHYPGSAGWGKGLGRAGSMPKPRGCAADLGSGWGGINGFPSPDQSDMFGGWNGSLSFPDDDLLSGAGMASSLIGSATVLSPQTDPPPLLLPPGFDLSVTSNSSPGGGDVPPNTIPVLHPMKPPDLVPLPQPSSPFSPGGNQTDIMGCMTPSPCGQVSSTTAPSPSSMDGFDFAPQVSSSTKGASSQDIRHVPSLQARIGMLQQRCSEDFDSEAWVPKGLHFKLGLPPDAPIEFVNGGHGIKNPLVPHEKGEGSDKCEQLQSPPPQPPPPMPSVPQDPPDPKNKFACKLCSKSFSLQRLLNRHMKCHSDIKRYLCTFCGKGFNDTFDLKRHTRTHTGESTFLIFYNYDAVAFLLLWLSIKLRWTSFFFSCETQRLSDLSFSTSSALFPL</sequence>
<evidence type="ECO:0000256" key="6">
    <source>
        <dbReference type="ARBA" id="ARBA00023242"/>
    </source>
</evidence>
<dbReference type="Proteomes" id="UP000678499">
    <property type="component" value="Unassembled WGS sequence"/>
</dbReference>
<evidence type="ECO:0000256" key="3">
    <source>
        <dbReference type="ARBA" id="ARBA00022737"/>
    </source>
</evidence>
<feature type="compositionally biased region" description="Basic and acidic residues" evidence="8">
    <location>
        <begin position="429"/>
        <end position="440"/>
    </location>
</feature>
<feature type="domain" description="C2H2-type" evidence="9">
    <location>
        <begin position="467"/>
        <end position="494"/>
    </location>
</feature>
<dbReference type="GO" id="GO:0009913">
    <property type="term" value="P:epidermal cell differentiation"/>
    <property type="evidence" value="ECO:0007669"/>
    <property type="project" value="TreeGrafter"/>
</dbReference>
<feature type="compositionally biased region" description="Polar residues" evidence="8">
    <location>
        <begin position="358"/>
        <end position="369"/>
    </location>
</feature>
<dbReference type="AlphaFoldDB" id="A0A7R9BVH3"/>
<dbReference type="InterPro" id="IPR013087">
    <property type="entry name" value="Znf_C2H2_type"/>
</dbReference>
<dbReference type="EMBL" id="CAJPEX010002358">
    <property type="protein sequence ID" value="CAG0920886.1"/>
    <property type="molecule type" value="Genomic_DNA"/>
</dbReference>
<organism evidence="10">
    <name type="scientific">Notodromas monacha</name>
    <dbReference type="NCBI Taxonomy" id="399045"/>
    <lineage>
        <taxon>Eukaryota</taxon>
        <taxon>Metazoa</taxon>
        <taxon>Ecdysozoa</taxon>
        <taxon>Arthropoda</taxon>
        <taxon>Crustacea</taxon>
        <taxon>Oligostraca</taxon>
        <taxon>Ostracoda</taxon>
        <taxon>Podocopa</taxon>
        <taxon>Podocopida</taxon>
        <taxon>Cypridocopina</taxon>
        <taxon>Cypridoidea</taxon>
        <taxon>Cyprididae</taxon>
        <taxon>Notodromas</taxon>
    </lineage>
</organism>
<dbReference type="EMBL" id="OA884395">
    <property type="protein sequence ID" value="CAD7280734.1"/>
    <property type="molecule type" value="Genomic_DNA"/>
</dbReference>
<dbReference type="OrthoDB" id="6508643at2759"/>
<dbReference type="PROSITE" id="PS50157">
    <property type="entry name" value="ZINC_FINGER_C2H2_2"/>
    <property type="match status" value="2"/>
</dbReference>
<evidence type="ECO:0000259" key="9">
    <source>
        <dbReference type="PROSITE" id="PS50157"/>
    </source>
</evidence>
<evidence type="ECO:0000256" key="7">
    <source>
        <dbReference type="PROSITE-ProRule" id="PRU00042"/>
    </source>
</evidence>
<evidence type="ECO:0000256" key="1">
    <source>
        <dbReference type="ARBA" id="ARBA00004123"/>
    </source>
</evidence>
<evidence type="ECO:0000256" key="2">
    <source>
        <dbReference type="ARBA" id="ARBA00022723"/>
    </source>
</evidence>
<keyword evidence="11" id="KW-1185">Reference proteome</keyword>
<name>A0A7R9BVH3_9CRUS</name>
<dbReference type="SUPFAM" id="SSF57667">
    <property type="entry name" value="beta-beta-alpha zinc fingers"/>
    <property type="match status" value="1"/>
</dbReference>
<reference evidence="10" key="1">
    <citation type="submission" date="2020-11" db="EMBL/GenBank/DDBJ databases">
        <authorList>
            <person name="Tran Van P."/>
        </authorList>
    </citation>
    <scope>NUCLEOTIDE SEQUENCE</scope>
</reference>
<dbReference type="GO" id="GO:0008270">
    <property type="term" value="F:zinc ion binding"/>
    <property type="evidence" value="ECO:0007669"/>
    <property type="project" value="UniProtKB-KW"/>
</dbReference>
<dbReference type="GO" id="GO:0000981">
    <property type="term" value="F:DNA-binding transcription factor activity, RNA polymerase II-specific"/>
    <property type="evidence" value="ECO:0007669"/>
    <property type="project" value="TreeGrafter"/>
</dbReference>
<dbReference type="PANTHER" id="PTHR10032:SF271">
    <property type="entry name" value="RH12261P-RELATED"/>
    <property type="match status" value="1"/>
</dbReference>
<proteinExistence type="predicted"/>
<dbReference type="GO" id="GO:0005634">
    <property type="term" value="C:nucleus"/>
    <property type="evidence" value="ECO:0007669"/>
    <property type="project" value="UniProtKB-SubCell"/>
</dbReference>
<dbReference type="PROSITE" id="PS00028">
    <property type="entry name" value="ZINC_FINGER_C2H2_1"/>
    <property type="match status" value="2"/>
</dbReference>
<dbReference type="GO" id="GO:0000978">
    <property type="term" value="F:RNA polymerase II cis-regulatory region sequence-specific DNA binding"/>
    <property type="evidence" value="ECO:0007669"/>
    <property type="project" value="TreeGrafter"/>
</dbReference>
<evidence type="ECO:0000256" key="8">
    <source>
        <dbReference type="SAM" id="MobiDB-lite"/>
    </source>
</evidence>
<accession>A0A7R9BVH3</accession>
<dbReference type="InterPro" id="IPR036236">
    <property type="entry name" value="Znf_C2H2_sf"/>
</dbReference>
<comment type="subcellular location">
    <subcellularLocation>
        <location evidence="1">Nucleus</location>
    </subcellularLocation>
</comment>
<protein>
    <recommendedName>
        <fullName evidence="9">C2H2-type domain-containing protein</fullName>
    </recommendedName>
</protein>
<evidence type="ECO:0000256" key="5">
    <source>
        <dbReference type="ARBA" id="ARBA00022833"/>
    </source>
</evidence>
<feature type="domain" description="C2H2-type" evidence="9">
    <location>
        <begin position="495"/>
        <end position="522"/>
    </location>
</feature>
<dbReference type="InterPro" id="IPR027756">
    <property type="entry name" value="Ovo-like"/>
</dbReference>
<dbReference type="Gene3D" id="3.30.160.60">
    <property type="entry name" value="Classic Zinc Finger"/>
    <property type="match status" value="1"/>
</dbReference>
<evidence type="ECO:0000313" key="11">
    <source>
        <dbReference type="Proteomes" id="UP000678499"/>
    </source>
</evidence>
<feature type="compositionally biased region" description="Basic and acidic residues" evidence="8">
    <location>
        <begin position="34"/>
        <end position="45"/>
    </location>
</feature>
<keyword evidence="4 7" id="KW-0863">Zinc-finger</keyword>
<keyword evidence="6" id="KW-0539">Nucleus</keyword>
<feature type="region of interest" description="Disordered" evidence="8">
    <location>
        <begin position="24"/>
        <end position="122"/>
    </location>
</feature>
<dbReference type="Pfam" id="PF00096">
    <property type="entry name" value="zf-C2H2"/>
    <property type="match status" value="1"/>
</dbReference>
<evidence type="ECO:0000313" key="10">
    <source>
        <dbReference type="EMBL" id="CAD7280734.1"/>
    </source>
</evidence>
<feature type="region of interest" description="Disordered" evidence="8">
    <location>
        <begin position="313"/>
        <end position="371"/>
    </location>
</feature>
<feature type="compositionally biased region" description="Pro residues" evidence="8">
    <location>
        <begin position="444"/>
        <end position="460"/>
    </location>
</feature>
<dbReference type="SMART" id="SM00355">
    <property type="entry name" value="ZnF_C2H2"/>
    <property type="match status" value="2"/>
</dbReference>
<keyword evidence="5" id="KW-0862">Zinc</keyword>
<keyword evidence="2" id="KW-0479">Metal-binding</keyword>
<feature type="region of interest" description="Disordered" evidence="8">
    <location>
        <begin position="417"/>
        <end position="462"/>
    </location>
</feature>
<feature type="compositionally biased region" description="Polar residues" evidence="8">
    <location>
        <begin position="335"/>
        <end position="349"/>
    </location>
</feature>
<keyword evidence="3" id="KW-0677">Repeat</keyword>
<gene>
    <name evidence="10" type="ORF">NMOB1V02_LOCUS8391</name>
</gene>
<dbReference type="FunFam" id="3.30.160.60:FF:000246">
    <property type="entry name" value="Transcription factor Ovo-like 2"/>
    <property type="match status" value="1"/>
</dbReference>